<feature type="domain" description="ACT" evidence="18">
    <location>
        <begin position="354"/>
        <end position="430"/>
    </location>
</feature>
<dbReference type="PANTHER" id="PTHR43331:SF1">
    <property type="entry name" value="HOMOSERINE DEHYDROGENASE"/>
    <property type="match status" value="1"/>
</dbReference>
<dbReference type="KEGG" id="dfo:Dform_01079"/>
<organism evidence="19 20">
    <name type="scientific">Dehalogenimonas formicexedens</name>
    <dbReference type="NCBI Taxonomy" id="1839801"/>
    <lineage>
        <taxon>Bacteria</taxon>
        <taxon>Bacillati</taxon>
        <taxon>Chloroflexota</taxon>
        <taxon>Dehalococcoidia</taxon>
        <taxon>Dehalococcoidales</taxon>
        <taxon>Dehalococcoidaceae</taxon>
        <taxon>Dehalogenimonas</taxon>
    </lineage>
</organism>
<evidence type="ECO:0000256" key="1">
    <source>
        <dbReference type="ARBA" id="ARBA00001920"/>
    </source>
</evidence>
<gene>
    <name evidence="19" type="ORF">Dform_01079</name>
</gene>
<evidence type="ECO:0000256" key="8">
    <source>
        <dbReference type="ARBA" id="ARBA00022697"/>
    </source>
</evidence>
<dbReference type="OrthoDB" id="9808167at2"/>
<dbReference type="SUPFAM" id="SSF55347">
    <property type="entry name" value="Glyceraldehyde-3-phosphate dehydrogenase-like, C-terminal domain"/>
    <property type="match status" value="1"/>
</dbReference>
<evidence type="ECO:0000256" key="7">
    <source>
        <dbReference type="ARBA" id="ARBA00022605"/>
    </source>
</evidence>
<evidence type="ECO:0000256" key="15">
    <source>
        <dbReference type="PIRSR" id="PIRSR000098-2"/>
    </source>
</evidence>
<dbReference type="Gene3D" id="3.30.70.260">
    <property type="match status" value="1"/>
</dbReference>
<evidence type="ECO:0000259" key="18">
    <source>
        <dbReference type="PROSITE" id="PS51671"/>
    </source>
</evidence>
<dbReference type="RefSeq" id="WP_076004098.1">
    <property type="nucleotide sequence ID" value="NZ_CP018258.1"/>
</dbReference>
<dbReference type="InterPro" id="IPR045865">
    <property type="entry name" value="ACT-like_dom_sf"/>
</dbReference>
<dbReference type="FunFam" id="3.30.70.260:FF:000030">
    <property type="entry name" value="Homoserine dehydrogenase"/>
    <property type="match status" value="1"/>
</dbReference>
<dbReference type="AlphaFoldDB" id="A0A1P8F7F9"/>
<dbReference type="SUPFAM" id="SSF51735">
    <property type="entry name" value="NAD(P)-binding Rossmann-fold domains"/>
    <property type="match status" value="1"/>
</dbReference>
<evidence type="ECO:0000256" key="5">
    <source>
        <dbReference type="ARBA" id="ARBA00013213"/>
    </source>
</evidence>
<dbReference type="EC" id="1.1.1.3" evidence="5 16"/>
<dbReference type="GO" id="GO:0050661">
    <property type="term" value="F:NADP binding"/>
    <property type="evidence" value="ECO:0007669"/>
    <property type="project" value="InterPro"/>
</dbReference>
<dbReference type="STRING" id="1839801.Dform_01079"/>
<keyword evidence="12 16" id="KW-0486">Methionine biosynthesis</keyword>
<dbReference type="InterPro" id="IPR002912">
    <property type="entry name" value="ACT_dom"/>
</dbReference>
<dbReference type="InterPro" id="IPR016204">
    <property type="entry name" value="HDH"/>
</dbReference>
<keyword evidence="10 16" id="KW-0560">Oxidoreductase</keyword>
<dbReference type="Gene3D" id="3.40.50.720">
    <property type="entry name" value="NAD(P)-binding Rossmann-like Domain"/>
    <property type="match status" value="1"/>
</dbReference>
<evidence type="ECO:0000256" key="10">
    <source>
        <dbReference type="ARBA" id="ARBA00023002"/>
    </source>
</evidence>
<comment type="catalytic activity">
    <reaction evidence="13">
        <text>L-homoserine + NADP(+) = L-aspartate 4-semialdehyde + NADPH + H(+)</text>
        <dbReference type="Rhea" id="RHEA:15761"/>
        <dbReference type="ChEBI" id="CHEBI:15378"/>
        <dbReference type="ChEBI" id="CHEBI:57476"/>
        <dbReference type="ChEBI" id="CHEBI:57783"/>
        <dbReference type="ChEBI" id="CHEBI:58349"/>
        <dbReference type="ChEBI" id="CHEBI:537519"/>
        <dbReference type="EC" id="1.1.1.3"/>
    </reaction>
    <physiologicalReaction direction="right-to-left" evidence="13">
        <dbReference type="Rhea" id="RHEA:15763"/>
    </physiologicalReaction>
</comment>
<dbReference type="InterPro" id="IPR036291">
    <property type="entry name" value="NAD(P)-bd_dom_sf"/>
</dbReference>
<dbReference type="EMBL" id="CP018258">
    <property type="protein sequence ID" value="APV44414.1"/>
    <property type="molecule type" value="Genomic_DNA"/>
</dbReference>
<evidence type="ECO:0000256" key="4">
    <source>
        <dbReference type="ARBA" id="ARBA00006753"/>
    </source>
</evidence>
<dbReference type="PROSITE" id="PS51671">
    <property type="entry name" value="ACT"/>
    <property type="match status" value="1"/>
</dbReference>
<sequence length="433" mass="46522">MKKNSIGIGLIGVGVIGGAVARVLRDRSAKLAELAGAPVVLRKIKIAPIDLTRPIIKEFPAGIFTTDEAEFFGDPDIDIVVEAIGGEFPAFHYLEKALMAGKHVVSSNKEVVSKHAAELLALARKNNVGLRFEASVGGGIPLLEPFQYDLSVNEIKGIFAIINGTTNYILTRMAQEGIEFAEALKQAQALGYAEANPKNDIEGHDAVYKLAILSMLAFDTEVKPENIYREGITTLEGRDFQYAKELGFVIKLLAIAKESDGQIELRVHPVFLPDDNFLANVDGVFNAVLTTGDLVGDVIFSGQGAGPAPTSSAVVADVLAAAQDAASCVGNRMRWRLDGGKKLMPMSEVVTRYYFRLNVTDKPGVLAHIAGIFGDNKISIASVLQKEVDEATESAEVVIMTHPAKESAVQQAVEALRSLDTIKAVHNFIRVGI</sequence>
<feature type="active site" description="Proton donor" evidence="14">
    <location>
        <position position="209"/>
    </location>
</feature>
<evidence type="ECO:0000256" key="11">
    <source>
        <dbReference type="ARBA" id="ARBA00023053"/>
    </source>
</evidence>
<evidence type="ECO:0000313" key="19">
    <source>
        <dbReference type="EMBL" id="APV44414.1"/>
    </source>
</evidence>
<keyword evidence="9 15" id="KW-0521">NADP</keyword>
<evidence type="ECO:0000256" key="12">
    <source>
        <dbReference type="ARBA" id="ARBA00023167"/>
    </source>
</evidence>
<evidence type="ECO:0000256" key="2">
    <source>
        <dbReference type="ARBA" id="ARBA00005056"/>
    </source>
</evidence>
<dbReference type="GO" id="GO:0004412">
    <property type="term" value="F:homoserine dehydrogenase activity"/>
    <property type="evidence" value="ECO:0007669"/>
    <property type="project" value="UniProtKB-EC"/>
</dbReference>
<dbReference type="SUPFAM" id="SSF55021">
    <property type="entry name" value="ACT-like"/>
    <property type="match status" value="1"/>
</dbReference>
<dbReference type="CDD" id="cd04881">
    <property type="entry name" value="ACT_HSDH-Hom"/>
    <property type="match status" value="1"/>
</dbReference>
<dbReference type="UniPathway" id="UPA00050">
    <property type="reaction ID" value="UER00063"/>
</dbReference>
<dbReference type="InterPro" id="IPR001342">
    <property type="entry name" value="HDH_cat"/>
</dbReference>
<keyword evidence="7 16" id="KW-0028">Amino-acid biosynthesis</keyword>
<comment type="pathway">
    <text evidence="2 16">Amino-acid biosynthesis; L-threonine biosynthesis; L-threonine from L-aspartate: step 3/5.</text>
</comment>
<dbReference type="Pfam" id="PF00742">
    <property type="entry name" value="Homoserine_dh"/>
    <property type="match status" value="1"/>
</dbReference>
<dbReference type="PANTHER" id="PTHR43331">
    <property type="entry name" value="HOMOSERINE DEHYDROGENASE"/>
    <property type="match status" value="1"/>
</dbReference>
<keyword evidence="20" id="KW-1185">Reference proteome</keyword>
<protein>
    <recommendedName>
        <fullName evidence="6 16">Homoserine dehydrogenase</fullName>
        <ecNumber evidence="5 16">1.1.1.3</ecNumber>
    </recommendedName>
</protein>
<name>A0A1P8F7F9_9CHLR</name>
<dbReference type="Gene3D" id="3.30.360.10">
    <property type="entry name" value="Dihydrodipicolinate Reductase, domain 2"/>
    <property type="match status" value="1"/>
</dbReference>
<dbReference type="PIRSF" id="PIRSF000098">
    <property type="entry name" value="Homoser_dehydrog"/>
    <property type="match status" value="1"/>
</dbReference>
<dbReference type="Pfam" id="PF03447">
    <property type="entry name" value="NAD_binding_3"/>
    <property type="match status" value="1"/>
</dbReference>
<evidence type="ECO:0000256" key="14">
    <source>
        <dbReference type="PIRSR" id="PIRSR000098-1"/>
    </source>
</evidence>
<feature type="binding site" evidence="15">
    <location>
        <position position="109"/>
    </location>
    <ligand>
        <name>NADPH</name>
        <dbReference type="ChEBI" id="CHEBI:57783"/>
    </ligand>
</feature>
<evidence type="ECO:0000313" key="20">
    <source>
        <dbReference type="Proteomes" id="UP000185934"/>
    </source>
</evidence>
<evidence type="ECO:0000256" key="17">
    <source>
        <dbReference type="RuleBase" id="RU004171"/>
    </source>
</evidence>
<dbReference type="UniPathway" id="UPA00051">
    <property type="reaction ID" value="UER00465"/>
</dbReference>
<proteinExistence type="inferred from homology"/>
<evidence type="ECO:0000256" key="16">
    <source>
        <dbReference type="RuleBase" id="RU000579"/>
    </source>
</evidence>
<evidence type="ECO:0000256" key="6">
    <source>
        <dbReference type="ARBA" id="ARBA00013376"/>
    </source>
</evidence>
<dbReference type="InterPro" id="IPR005106">
    <property type="entry name" value="Asp/hSer_DH_NAD-bd"/>
</dbReference>
<feature type="binding site" evidence="15">
    <location>
        <position position="194"/>
    </location>
    <ligand>
        <name>L-homoserine</name>
        <dbReference type="ChEBI" id="CHEBI:57476"/>
    </ligand>
</feature>
<comment type="similarity">
    <text evidence="4 17">Belongs to the homoserine dehydrogenase family.</text>
</comment>
<dbReference type="FunFam" id="3.30.360.10:FF:000005">
    <property type="entry name" value="Homoserine dehydrogenase"/>
    <property type="match status" value="1"/>
</dbReference>
<dbReference type="PROSITE" id="PS01042">
    <property type="entry name" value="HOMOSER_DHGENASE"/>
    <property type="match status" value="1"/>
</dbReference>
<dbReference type="InterPro" id="IPR019811">
    <property type="entry name" value="HDH_CS"/>
</dbReference>
<dbReference type="GO" id="GO:0009086">
    <property type="term" value="P:methionine biosynthetic process"/>
    <property type="evidence" value="ECO:0007669"/>
    <property type="project" value="UniProtKB-KW"/>
</dbReference>
<dbReference type="Proteomes" id="UP000185934">
    <property type="component" value="Chromosome"/>
</dbReference>
<evidence type="ECO:0000256" key="9">
    <source>
        <dbReference type="ARBA" id="ARBA00022857"/>
    </source>
</evidence>
<keyword evidence="8 16" id="KW-0791">Threonine biosynthesis</keyword>
<evidence type="ECO:0000256" key="3">
    <source>
        <dbReference type="ARBA" id="ARBA00005062"/>
    </source>
</evidence>
<comment type="cofactor">
    <cofactor evidence="1">
        <name>a metal cation</name>
        <dbReference type="ChEBI" id="CHEBI:25213"/>
    </cofactor>
</comment>
<comment type="pathway">
    <text evidence="3 16">Amino-acid biosynthesis; L-methionine biosynthesis via de novo pathway; L-homoserine from L-aspartate: step 3/3.</text>
</comment>
<reference evidence="20" key="1">
    <citation type="submission" date="2016-11" db="EMBL/GenBank/DDBJ databases">
        <title>Dehalogenimonas formicexedens sp. nov., a chlorinated alkane respiring bacterium isolated from contaminated groundwater.</title>
        <authorList>
            <person name="Key T.A."/>
            <person name="Bowman K.S."/>
            <person name="Lee I."/>
            <person name="Chun J."/>
            <person name="Albuquerque L."/>
            <person name="da Costa M.S."/>
            <person name="Rainey F.A."/>
            <person name="Moe W.M."/>
        </authorList>
    </citation>
    <scope>NUCLEOTIDE SEQUENCE [LARGE SCALE GENOMIC DNA]</scope>
    <source>
        <strain evidence="20">NSZ-14</strain>
    </source>
</reference>
<dbReference type="GO" id="GO:0009088">
    <property type="term" value="P:threonine biosynthetic process"/>
    <property type="evidence" value="ECO:0007669"/>
    <property type="project" value="UniProtKB-UniPathway"/>
</dbReference>
<accession>A0A1P8F7F9</accession>
<evidence type="ECO:0000256" key="13">
    <source>
        <dbReference type="ARBA" id="ARBA00048841"/>
    </source>
</evidence>
<dbReference type="Pfam" id="PF01842">
    <property type="entry name" value="ACT"/>
    <property type="match status" value="1"/>
</dbReference>
<dbReference type="NCBIfam" id="NF004976">
    <property type="entry name" value="PRK06349.1"/>
    <property type="match status" value="1"/>
</dbReference>
<keyword evidence="11" id="KW-0915">Sodium</keyword>
<feature type="binding site" evidence="15">
    <location>
        <begin position="11"/>
        <end position="18"/>
    </location>
    <ligand>
        <name>NADP(+)</name>
        <dbReference type="ChEBI" id="CHEBI:58349"/>
    </ligand>
</feature>